<reference evidence="17" key="1">
    <citation type="submission" date="2018-06" db="EMBL/GenBank/DDBJ databases">
        <title>Complete genome sequences of Mycoplasma anatis, M. anseris and M. cloacale type strains.</title>
        <authorList>
            <person name="Grozner D."/>
            <person name="Forro B."/>
            <person name="Sulyok K.M."/>
            <person name="Marton S."/>
            <person name="Kreizinger Z."/>
            <person name="Banyai K."/>
            <person name="Gyuranecz M."/>
        </authorList>
    </citation>
    <scope>NUCLEOTIDE SEQUENCE [LARGE SCALE GENOMIC DNA]</scope>
    <source>
        <strain evidence="17">ATCC 49234</strain>
    </source>
</reference>
<dbReference type="InterPro" id="IPR005215">
    <property type="entry name" value="Trig_fac"/>
</dbReference>
<dbReference type="HAMAP" id="MF_00303">
    <property type="entry name" value="Trigger_factor_Tig"/>
    <property type="match status" value="1"/>
</dbReference>
<dbReference type="SUPFAM" id="SSF102735">
    <property type="entry name" value="Trigger factor ribosome-binding domain"/>
    <property type="match status" value="1"/>
</dbReference>
<dbReference type="SUPFAM" id="SSF109998">
    <property type="entry name" value="Triger factor/SurA peptide-binding domain-like"/>
    <property type="match status" value="1"/>
</dbReference>
<dbReference type="GO" id="GO:0006457">
    <property type="term" value="P:protein folding"/>
    <property type="evidence" value="ECO:0007669"/>
    <property type="project" value="UniProtKB-UniRule"/>
</dbReference>
<evidence type="ECO:0000313" key="16">
    <source>
        <dbReference type="EMBL" id="AWX69316.1"/>
    </source>
</evidence>
<dbReference type="GO" id="GO:0051301">
    <property type="term" value="P:cell division"/>
    <property type="evidence" value="ECO:0007669"/>
    <property type="project" value="UniProtKB-KW"/>
</dbReference>
<dbReference type="Gene3D" id="1.10.3120.10">
    <property type="entry name" value="Trigger factor, C-terminal domain"/>
    <property type="match status" value="1"/>
</dbReference>
<dbReference type="InterPro" id="IPR001179">
    <property type="entry name" value="PPIase_FKBP_dom"/>
</dbReference>
<dbReference type="Pfam" id="PF00254">
    <property type="entry name" value="FKBP_C"/>
    <property type="match status" value="1"/>
</dbReference>
<keyword evidence="5 12" id="KW-0132">Cell division</keyword>
<dbReference type="PIRSF" id="PIRSF003095">
    <property type="entry name" value="Trigger_factor"/>
    <property type="match status" value="1"/>
</dbReference>
<evidence type="ECO:0000313" key="17">
    <source>
        <dbReference type="Proteomes" id="UP000250218"/>
    </source>
</evidence>
<evidence type="ECO:0000256" key="13">
    <source>
        <dbReference type="PROSITE-ProRule" id="PRU00277"/>
    </source>
</evidence>
<evidence type="ECO:0000256" key="9">
    <source>
        <dbReference type="ARBA" id="ARBA00023306"/>
    </source>
</evidence>
<evidence type="ECO:0000256" key="3">
    <source>
        <dbReference type="ARBA" id="ARBA00013194"/>
    </source>
</evidence>
<dbReference type="GO" id="GO:0005737">
    <property type="term" value="C:cytoplasm"/>
    <property type="evidence" value="ECO:0007669"/>
    <property type="project" value="UniProtKB-SubCell"/>
</dbReference>
<dbReference type="Proteomes" id="UP000250218">
    <property type="component" value="Chromosome"/>
</dbReference>
<dbReference type="FunFam" id="3.10.50.40:FF:000001">
    <property type="entry name" value="Trigger factor"/>
    <property type="match status" value="1"/>
</dbReference>
<dbReference type="AlphaFoldDB" id="A0A2Z4NCV0"/>
<keyword evidence="12" id="KW-0963">Cytoplasm</keyword>
<dbReference type="PROSITE" id="PS50059">
    <property type="entry name" value="FKBP_PPIASE"/>
    <property type="match status" value="1"/>
</dbReference>
<dbReference type="Gene3D" id="3.30.70.1050">
    <property type="entry name" value="Trigger factor ribosome-binding domain"/>
    <property type="match status" value="1"/>
</dbReference>
<dbReference type="InterPro" id="IPR008880">
    <property type="entry name" value="Trigger_fac_C"/>
</dbReference>
<keyword evidence="7 12" id="KW-0143">Chaperone</keyword>
<dbReference type="Gene3D" id="3.10.50.40">
    <property type="match status" value="1"/>
</dbReference>
<dbReference type="Pfam" id="PF05697">
    <property type="entry name" value="Trigger_N"/>
    <property type="match status" value="1"/>
</dbReference>
<dbReference type="InterPro" id="IPR027304">
    <property type="entry name" value="Trigger_fact/SurA_dom_sf"/>
</dbReference>
<feature type="domain" description="PPIase FKBP-type" evidence="15">
    <location>
        <begin position="162"/>
        <end position="222"/>
    </location>
</feature>
<comment type="domain">
    <text evidence="12">Consists of 3 domains; the N-terminus binds the ribosome, the middle domain has PPIase activity, while the C-terminus has intrinsic chaperone activity on its own.</text>
</comment>
<keyword evidence="8 12" id="KW-0413">Isomerase</keyword>
<gene>
    <name evidence="12" type="primary">tig</name>
    <name evidence="16" type="ORF">DP065_00915</name>
</gene>
<dbReference type="SUPFAM" id="SSF54534">
    <property type="entry name" value="FKBP-like"/>
    <property type="match status" value="1"/>
</dbReference>
<dbReference type="EC" id="5.2.1.8" evidence="3 12"/>
<dbReference type="NCBIfam" id="TIGR00115">
    <property type="entry name" value="tig"/>
    <property type="match status" value="1"/>
</dbReference>
<accession>A0A2Z4NCV0</accession>
<dbReference type="InterPro" id="IPR008881">
    <property type="entry name" value="Trigger_fac_ribosome-bd_bac"/>
</dbReference>
<evidence type="ECO:0000256" key="14">
    <source>
        <dbReference type="RuleBase" id="RU003914"/>
    </source>
</evidence>
<evidence type="ECO:0000256" key="1">
    <source>
        <dbReference type="ARBA" id="ARBA00000971"/>
    </source>
</evidence>
<evidence type="ECO:0000256" key="12">
    <source>
        <dbReference type="HAMAP-Rule" id="MF_00303"/>
    </source>
</evidence>
<keyword evidence="9 12" id="KW-0131">Cell cycle</keyword>
<evidence type="ECO:0000256" key="2">
    <source>
        <dbReference type="ARBA" id="ARBA00005464"/>
    </source>
</evidence>
<evidence type="ECO:0000259" key="15">
    <source>
        <dbReference type="PROSITE" id="PS50059"/>
    </source>
</evidence>
<dbReference type="KEGG" id="mane:DP065_00915"/>
<dbReference type="Pfam" id="PF05698">
    <property type="entry name" value="Trigger_C"/>
    <property type="match status" value="1"/>
</dbReference>
<keyword evidence="17" id="KW-1185">Reference proteome</keyword>
<sequence length="471" mass="53774">MSKTVDKKNSLLKISYTIEGEEWANAIEKSKVELRKNVTVKGFRKGKAPAREADKHLNFVRVIEKAVDLSLDEIYKNKILPQVEKENIIGRPELNVTDLSPEKATIEVSFGLYPEIKLGDYKNLGVKLGKVALTKKEIAETQNQIVSSYVVMLDSQEPIAKNDDVNFDFQGFIDGKPFDGGDAQGYDLKIGSNQFIPGFEDAMIGLKAGEEKDLELAFPKDYHAKDLAGKPVVFHVKINFVKTPSYPTIDEQFIKEINLPLVSSVEEFEEFVKLEAKRQKTIELQNNFMEKANAKLLKDSKLTLPHSLIREEALKYYQNLLNNLKQQQITEAEYLEFTKNTKENILAEYDKLAEPKLKEVFILGEIAKVEKFEVTDEDYEKEITKLADLYGVEASTVKGFLRFENVQMNLTNKFIIDLLIKSNDKEGYAEFKKVMDEIEAFDNKKTEIIVAQTKQARAEKEKAKETKNKDK</sequence>
<protein>
    <recommendedName>
        <fullName evidence="4 12">Trigger factor</fullName>
        <shortName evidence="12">TF</shortName>
        <ecNumber evidence="3 12">5.2.1.8</ecNumber>
    </recommendedName>
    <alternativeName>
        <fullName evidence="11 12">PPIase</fullName>
    </alternativeName>
</protein>
<evidence type="ECO:0000256" key="7">
    <source>
        <dbReference type="ARBA" id="ARBA00023186"/>
    </source>
</evidence>
<evidence type="ECO:0000256" key="6">
    <source>
        <dbReference type="ARBA" id="ARBA00023110"/>
    </source>
</evidence>
<evidence type="ECO:0000256" key="8">
    <source>
        <dbReference type="ARBA" id="ARBA00023235"/>
    </source>
</evidence>
<dbReference type="InterPro" id="IPR037041">
    <property type="entry name" value="Trigger_fac_C_sf"/>
</dbReference>
<dbReference type="InterPro" id="IPR046357">
    <property type="entry name" value="PPIase_dom_sf"/>
</dbReference>
<keyword evidence="6 12" id="KW-0697">Rotamase</keyword>
<organism evidence="16 17">
    <name type="scientific">[Mycoplasma] anseris</name>
    <dbReference type="NCBI Taxonomy" id="92400"/>
    <lineage>
        <taxon>Bacteria</taxon>
        <taxon>Bacillati</taxon>
        <taxon>Mycoplasmatota</taxon>
        <taxon>Mycoplasmoidales</taxon>
        <taxon>Metamycoplasmataceae</taxon>
        <taxon>Metamycoplasma</taxon>
    </lineage>
</organism>
<dbReference type="GO" id="GO:0015031">
    <property type="term" value="P:protein transport"/>
    <property type="evidence" value="ECO:0007669"/>
    <property type="project" value="UniProtKB-UniRule"/>
</dbReference>
<dbReference type="RefSeq" id="WP_033178740.1">
    <property type="nucleotide sequence ID" value="NZ_CP030140.1"/>
</dbReference>
<comment type="function">
    <text evidence="10 12">Involved in protein export. Acts as a chaperone by maintaining the newly synthesized protein in an open conformation. Functions as a peptidyl-prolyl cis-trans isomerase.</text>
</comment>
<evidence type="ECO:0000256" key="5">
    <source>
        <dbReference type="ARBA" id="ARBA00022618"/>
    </source>
</evidence>
<evidence type="ECO:0000256" key="4">
    <source>
        <dbReference type="ARBA" id="ARBA00016902"/>
    </source>
</evidence>
<comment type="catalytic activity">
    <reaction evidence="1 12 13">
        <text>[protein]-peptidylproline (omega=180) = [protein]-peptidylproline (omega=0)</text>
        <dbReference type="Rhea" id="RHEA:16237"/>
        <dbReference type="Rhea" id="RHEA-COMP:10747"/>
        <dbReference type="Rhea" id="RHEA-COMP:10748"/>
        <dbReference type="ChEBI" id="CHEBI:83833"/>
        <dbReference type="ChEBI" id="CHEBI:83834"/>
        <dbReference type="EC" id="5.2.1.8"/>
    </reaction>
</comment>
<comment type="subcellular location">
    <subcellularLocation>
        <location evidence="12">Cytoplasm</location>
    </subcellularLocation>
    <text evidence="12">About half TF is bound to the ribosome near the polypeptide exit tunnel while the other half is free in the cytoplasm.</text>
</comment>
<dbReference type="EMBL" id="CP030140">
    <property type="protein sequence ID" value="AWX69316.1"/>
    <property type="molecule type" value="Genomic_DNA"/>
</dbReference>
<comment type="similarity">
    <text evidence="2 12 14">Belongs to the FKBP-type PPIase family. Tig subfamily.</text>
</comment>
<evidence type="ECO:0000256" key="11">
    <source>
        <dbReference type="ARBA" id="ARBA00029986"/>
    </source>
</evidence>
<dbReference type="GO" id="GO:0003755">
    <property type="term" value="F:peptidyl-prolyl cis-trans isomerase activity"/>
    <property type="evidence" value="ECO:0007669"/>
    <property type="project" value="UniProtKB-UniRule"/>
</dbReference>
<proteinExistence type="inferred from homology"/>
<evidence type="ECO:0000256" key="10">
    <source>
        <dbReference type="ARBA" id="ARBA00024849"/>
    </source>
</evidence>
<name>A0A2Z4NCV0_9BACT</name>
<dbReference type="InterPro" id="IPR036611">
    <property type="entry name" value="Trigger_fac_ribosome-bd_sf"/>
</dbReference>